<proteinExistence type="predicted"/>
<gene>
    <name evidence="2" type="ORF">DFH08DRAFT_977204</name>
</gene>
<keyword evidence="3" id="KW-1185">Reference proteome</keyword>
<name>A0AAD6Z1K7_9AGAR</name>
<feature type="compositionally biased region" description="Acidic residues" evidence="1">
    <location>
        <begin position="161"/>
        <end position="173"/>
    </location>
</feature>
<comment type="caution">
    <text evidence="2">The sequence shown here is derived from an EMBL/GenBank/DDBJ whole genome shotgun (WGS) entry which is preliminary data.</text>
</comment>
<evidence type="ECO:0000313" key="3">
    <source>
        <dbReference type="Proteomes" id="UP001218218"/>
    </source>
</evidence>
<feature type="compositionally biased region" description="Basic and acidic residues" evidence="1">
    <location>
        <begin position="59"/>
        <end position="78"/>
    </location>
</feature>
<organism evidence="2 3">
    <name type="scientific">Mycena albidolilacea</name>
    <dbReference type="NCBI Taxonomy" id="1033008"/>
    <lineage>
        <taxon>Eukaryota</taxon>
        <taxon>Fungi</taxon>
        <taxon>Dikarya</taxon>
        <taxon>Basidiomycota</taxon>
        <taxon>Agaricomycotina</taxon>
        <taxon>Agaricomycetes</taxon>
        <taxon>Agaricomycetidae</taxon>
        <taxon>Agaricales</taxon>
        <taxon>Marasmiineae</taxon>
        <taxon>Mycenaceae</taxon>
        <taxon>Mycena</taxon>
    </lineage>
</organism>
<dbReference type="AlphaFoldDB" id="A0AAD6Z1K7"/>
<protein>
    <submittedName>
        <fullName evidence="2">Uncharacterized protein</fullName>
    </submittedName>
</protein>
<reference evidence="2" key="1">
    <citation type="submission" date="2023-03" db="EMBL/GenBank/DDBJ databases">
        <title>Massive genome expansion in bonnet fungi (Mycena s.s.) driven by repeated elements and novel gene families across ecological guilds.</title>
        <authorList>
            <consortium name="Lawrence Berkeley National Laboratory"/>
            <person name="Harder C.B."/>
            <person name="Miyauchi S."/>
            <person name="Viragh M."/>
            <person name="Kuo A."/>
            <person name="Thoen E."/>
            <person name="Andreopoulos B."/>
            <person name="Lu D."/>
            <person name="Skrede I."/>
            <person name="Drula E."/>
            <person name="Henrissat B."/>
            <person name="Morin E."/>
            <person name="Kohler A."/>
            <person name="Barry K."/>
            <person name="LaButti K."/>
            <person name="Morin E."/>
            <person name="Salamov A."/>
            <person name="Lipzen A."/>
            <person name="Mereny Z."/>
            <person name="Hegedus B."/>
            <person name="Baldrian P."/>
            <person name="Stursova M."/>
            <person name="Weitz H."/>
            <person name="Taylor A."/>
            <person name="Grigoriev I.V."/>
            <person name="Nagy L.G."/>
            <person name="Martin F."/>
            <person name="Kauserud H."/>
        </authorList>
    </citation>
    <scope>NUCLEOTIDE SEQUENCE</scope>
    <source>
        <strain evidence="2">CBHHK002</strain>
    </source>
</reference>
<feature type="region of interest" description="Disordered" evidence="1">
    <location>
        <begin position="215"/>
        <end position="240"/>
    </location>
</feature>
<feature type="region of interest" description="Disordered" evidence="1">
    <location>
        <begin position="263"/>
        <end position="300"/>
    </location>
</feature>
<feature type="compositionally biased region" description="Acidic residues" evidence="1">
    <location>
        <begin position="138"/>
        <end position="153"/>
    </location>
</feature>
<sequence>MSGRSCRSTTDRRPGLVDQPRKKRTTAEVQEDENRSNLAASARTKATELAHSSAVGRVAIKEDEMVREDQEARAHAARPDLLTADQSQPVTDADANSEEDIDMESEHGLDEPPDTDSDGMALGTEPEFDDFAAHGDNDGDENYVQSDEEDHDDSEVHPLSDDDPAADSGMDEAETQAAFAEFMKMWQSTGEKKKEKGLLRAEIVNSRDTAPIAAAPAATSLSKRKAAAPPPQIDPAPVTKRARAAEIGGLKANWKKAVRIDERGRGAASTSSHASSRSAMRDTSSKGDYGGTFAEDEPETSLQARVDEKNGSGTHPLPFSGEIKAYRKFAFPSALSDPAHSPFFSIEEAPSWITSHGYQLFLTHDDSETATSWDLDNASTKQLKAYRSHMVSEYYQDHPFFSLENTEAWISLIPFQPEFHSSQLSGTFSVSLKGQQSCLNVSVLSSWFTSIFCL</sequence>
<feature type="compositionally biased region" description="Low complexity" evidence="1">
    <location>
        <begin position="266"/>
        <end position="278"/>
    </location>
</feature>
<accession>A0AAD6Z1K7</accession>
<feature type="region of interest" description="Disordered" evidence="1">
    <location>
        <begin position="1"/>
        <end position="173"/>
    </location>
</feature>
<evidence type="ECO:0000256" key="1">
    <source>
        <dbReference type="SAM" id="MobiDB-lite"/>
    </source>
</evidence>
<evidence type="ECO:0000313" key="2">
    <source>
        <dbReference type="EMBL" id="KAJ7303133.1"/>
    </source>
</evidence>
<dbReference type="EMBL" id="JARIHO010000107">
    <property type="protein sequence ID" value="KAJ7303133.1"/>
    <property type="molecule type" value="Genomic_DNA"/>
</dbReference>
<dbReference type="Proteomes" id="UP001218218">
    <property type="component" value="Unassembled WGS sequence"/>
</dbReference>